<dbReference type="GO" id="GO:0000266">
    <property type="term" value="P:mitochondrial fission"/>
    <property type="evidence" value="ECO:0007669"/>
    <property type="project" value="TreeGrafter"/>
</dbReference>
<protein>
    <recommendedName>
        <fullName evidence="8">Dynamin GTPase</fullName>
    </recommendedName>
</protein>
<evidence type="ECO:0000256" key="1">
    <source>
        <dbReference type="ARBA" id="ARBA00022741"/>
    </source>
</evidence>
<reference evidence="6 7" key="1">
    <citation type="submission" date="2017-10" db="EMBL/GenBank/DDBJ databases">
        <title>Comparative genomics in systemic dimorphic fungi from Ajellomycetaceae.</title>
        <authorList>
            <person name="Munoz J.F."/>
            <person name="Mcewen J.G."/>
            <person name="Clay O.K."/>
            <person name="Cuomo C.A."/>
        </authorList>
    </citation>
    <scope>NUCLEOTIDE SEQUENCE [LARGE SCALE GENOMIC DNA]</scope>
    <source>
        <strain evidence="6 7">UAMH130</strain>
    </source>
</reference>
<feature type="compositionally biased region" description="Basic and acidic residues" evidence="3">
    <location>
        <begin position="10"/>
        <end position="22"/>
    </location>
</feature>
<dbReference type="PROSITE" id="PS51388">
    <property type="entry name" value="GED"/>
    <property type="match status" value="1"/>
</dbReference>
<dbReference type="InterPro" id="IPR000375">
    <property type="entry name" value="Dynamin_stalk"/>
</dbReference>
<feature type="region of interest" description="Disordered" evidence="3">
    <location>
        <begin position="1"/>
        <end position="35"/>
    </location>
</feature>
<accession>A0A2B7WPR0</accession>
<dbReference type="SUPFAM" id="SSF52540">
    <property type="entry name" value="P-loop containing nucleoside triphosphate hydrolases"/>
    <property type="match status" value="1"/>
</dbReference>
<dbReference type="Pfam" id="PF00350">
    <property type="entry name" value="Dynamin_N"/>
    <property type="match status" value="1"/>
</dbReference>
<keyword evidence="7" id="KW-1185">Reference proteome</keyword>
<dbReference type="InterPro" id="IPR001401">
    <property type="entry name" value="Dynamin_GTPase"/>
</dbReference>
<dbReference type="CDD" id="cd08771">
    <property type="entry name" value="DLP_1"/>
    <property type="match status" value="1"/>
</dbReference>
<dbReference type="InterPro" id="IPR045063">
    <property type="entry name" value="Dynamin_N"/>
</dbReference>
<dbReference type="GO" id="GO:0005525">
    <property type="term" value="F:GTP binding"/>
    <property type="evidence" value="ECO:0007669"/>
    <property type="project" value="InterPro"/>
</dbReference>
<dbReference type="GO" id="GO:0008017">
    <property type="term" value="F:microtubule binding"/>
    <property type="evidence" value="ECO:0007669"/>
    <property type="project" value="TreeGrafter"/>
</dbReference>
<dbReference type="STRING" id="2060905.A0A2B7WPR0"/>
<dbReference type="OrthoDB" id="4183528at2759"/>
<dbReference type="InterPro" id="IPR030381">
    <property type="entry name" value="G_DYNAMIN_dom"/>
</dbReference>
<dbReference type="GO" id="GO:0048312">
    <property type="term" value="P:intracellular distribution of mitochondria"/>
    <property type="evidence" value="ECO:0007669"/>
    <property type="project" value="TreeGrafter"/>
</dbReference>
<feature type="region of interest" description="Disordered" evidence="3">
    <location>
        <begin position="613"/>
        <end position="634"/>
    </location>
</feature>
<dbReference type="AlphaFoldDB" id="A0A2B7WPR0"/>
<dbReference type="PRINTS" id="PR00195">
    <property type="entry name" value="DYNAMIN"/>
</dbReference>
<feature type="domain" description="GED" evidence="4">
    <location>
        <begin position="661"/>
        <end position="758"/>
    </location>
</feature>
<dbReference type="Gene3D" id="3.40.50.300">
    <property type="entry name" value="P-loop containing nucleotide triphosphate hydrolases"/>
    <property type="match status" value="1"/>
</dbReference>
<dbReference type="InterPro" id="IPR020850">
    <property type="entry name" value="GED_dom"/>
</dbReference>
<dbReference type="GO" id="GO:0016020">
    <property type="term" value="C:membrane"/>
    <property type="evidence" value="ECO:0007669"/>
    <property type="project" value="TreeGrafter"/>
</dbReference>
<dbReference type="EMBL" id="PDNC01000113">
    <property type="protein sequence ID" value="PGG98765.1"/>
    <property type="molecule type" value="Genomic_DNA"/>
</dbReference>
<dbReference type="GO" id="GO:0005739">
    <property type="term" value="C:mitochondrion"/>
    <property type="evidence" value="ECO:0007669"/>
    <property type="project" value="TreeGrafter"/>
</dbReference>
<keyword evidence="2" id="KW-0342">GTP-binding</keyword>
<gene>
    <name evidence="6" type="ORF">GX51_06624</name>
</gene>
<evidence type="ECO:0000256" key="2">
    <source>
        <dbReference type="ARBA" id="ARBA00023134"/>
    </source>
</evidence>
<dbReference type="Proteomes" id="UP000224080">
    <property type="component" value="Unassembled WGS sequence"/>
</dbReference>
<dbReference type="SMART" id="SM00053">
    <property type="entry name" value="DYNc"/>
    <property type="match status" value="1"/>
</dbReference>
<dbReference type="PROSITE" id="PS51718">
    <property type="entry name" value="G_DYNAMIN_2"/>
    <property type="match status" value="1"/>
</dbReference>
<dbReference type="Gene3D" id="1.20.120.1240">
    <property type="entry name" value="Dynamin, middle domain"/>
    <property type="match status" value="1"/>
</dbReference>
<dbReference type="FunFam" id="3.40.50.300:FF:001425">
    <property type="entry name" value="Dynamin GTPase, putative"/>
    <property type="match status" value="1"/>
</dbReference>
<dbReference type="PANTHER" id="PTHR11566:SF66">
    <property type="entry name" value="INTERFERON-INDUCED GTP-BINDING PROTEIN MX"/>
    <property type="match status" value="1"/>
</dbReference>
<keyword evidence="1" id="KW-0547">Nucleotide-binding</keyword>
<comment type="caution">
    <text evidence="6">The sequence shown here is derived from an EMBL/GenBank/DDBJ whole genome shotgun (WGS) entry which is preliminary data.</text>
</comment>
<dbReference type="GO" id="GO:0003924">
    <property type="term" value="F:GTPase activity"/>
    <property type="evidence" value="ECO:0007669"/>
    <property type="project" value="InterPro"/>
</dbReference>
<evidence type="ECO:0008006" key="8">
    <source>
        <dbReference type="Google" id="ProtNLM"/>
    </source>
</evidence>
<dbReference type="InterPro" id="IPR027417">
    <property type="entry name" value="P-loop_NTPase"/>
</dbReference>
<dbReference type="GO" id="GO:0005874">
    <property type="term" value="C:microtubule"/>
    <property type="evidence" value="ECO:0007669"/>
    <property type="project" value="TreeGrafter"/>
</dbReference>
<evidence type="ECO:0000259" key="5">
    <source>
        <dbReference type="PROSITE" id="PS51718"/>
    </source>
</evidence>
<organism evidence="6 7">
    <name type="scientific">Blastomyces parvus</name>
    <dbReference type="NCBI Taxonomy" id="2060905"/>
    <lineage>
        <taxon>Eukaryota</taxon>
        <taxon>Fungi</taxon>
        <taxon>Dikarya</taxon>
        <taxon>Ascomycota</taxon>
        <taxon>Pezizomycotina</taxon>
        <taxon>Eurotiomycetes</taxon>
        <taxon>Eurotiomycetidae</taxon>
        <taxon>Onygenales</taxon>
        <taxon>Ajellomycetaceae</taxon>
        <taxon>Blastomyces</taxon>
    </lineage>
</organism>
<evidence type="ECO:0000313" key="7">
    <source>
        <dbReference type="Proteomes" id="UP000224080"/>
    </source>
</evidence>
<evidence type="ECO:0000313" key="6">
    <source>
        <dbReference type="EMBL" id="PGG98765.1"/>
    </source>
</evidence>
<feature type="domain" description="Dynamin-type G" evidence="5">
    <location>
        <begin position="69"/>
        <end position="352"/>
    </location>
</feature>
<dbReference type="GO" id="GO:0016559">
    <property type="term" value="P:peroxisome fission"/>
    <property type="evidence" value="ECO:0007669"/>
    <property type="project" value="TreeGrafter"/>
</dbReference>
<dbReference type="GO" id="GO:0006897">
    <property type="term" value="P:endocytosis"/>
    <property type="evidence" value="ECO:0007669"/>
    <property type="project" value="TreeGrafter"/>
</dbReference>
<evidence type="ECO:0000256" key="3">
    <source>
        <dbReference type="SAM" id="MobiDB-lite"/>
    </source>
</evidence>
<proteinExistence type="predicted"/>
<dbReference type="PANTHER" id="PTHR11566">
    <property type="entry name" value="DYNAMIN"/>
    <property type="match status" value="1"/>
</dbReference>
<dbReference type="Pfam" id="PF01031">
    <property type="entry name" value="Dynamin_M"/>
    <property type="match status" value="1"/>
</dbReference>
<dbReference type="InterPro" id="IPR022812">
    <property type="entry name" value="Dynamin"/>
</dbReference>
<sequence length="759" mass="85893">MDSSSELELNGEHPLDPPDELPKTASRNDAGSPHLTGVMNASIEALQSSEQRELLDLVDRLRRAGLSSVLQLPQIVVCGDQSSGKSSVLEALTEIPFPRKENLCTRFATEIIMRREAVSTIQCKINPDNGRPEEEQLRLRSLDKSINDFAELPSLMDVVTEEMGLNEHKAFCKDVLSIEICGPNRPQLTIVDLPGLIHSANKSQSEEDVELIKALVQHYISQRRTIILAVVSAKNDYANQIILKLCRKFDPKGARTLGVITKPDYLRPGSDYEHEWLELAQNRDIYFELGWHLLKNRSDDEHQLSFTERNLNERLFFNSGNYQALPKHMTGIDSLRERLSHLLFEHLKHELPTLKTELDTMAETVSMELQDLGRSRPTLADQRAYLADFFGSAHDIVVAALDGNYDNPFFGGLSFLIPDYKKDTPRRLRAVVQRLNIQFAEDMHQHGHQYVVQEADAGGDISSESEASSLEQPMSKKPKILSRNTAIQMVVKMLEQCRGRELPGIFNPMLISHLFWEQSKNWESIALDHLTKVAAACKTFILQVLDHVASPELKTGLLKLTVIPALELARQAALKELESIGKDKSGQPITYNHYFTDTWQKLQEERATRHAQNLTQKAVVETRQKSGTSGAGNETDKYFDPKIFIKSLGTAIERDMDKFSAEQALDAHGAYYKNLVVTSRRRNIFIDVVAKQVIERHLVSPLAEVFSPRVLARYSDKEIQLLASERPEIVQMREHLESRRKMLKDGQDAFNTAMSQSMV</sequence>
<name>A0A2B7WPR0_9EURO</name>
<evidence type="ECO:0000259" key="4">
    <source>
        <dbReference type="PROSITE" id="PS51388"/>
    </source>
</evidence>